<reference evidence="3" key="1">
    <citation type="journal article" date="2019" name="Int. J. Syst. Evol. Microbiol.">
        <title>The Global Catalogue of Microorganisms (GCM) 10K type strain sequencing project: providing services to taxonomists for standard genome sequencing and annotation.</title>
        <authorList>
            <consortium name="The Broad Institute Genomics Platform"/>
            <consortium name="The Broad Institute Genome Sequencing Center for Infectious Disease"/>
            <person name="Wu L."/>
            <person name="Ma J."/>
        </authorList>
    </citation>
    <scope>NUCLEOTIDE SEQUENCE [LARGE SCALE GENOMIC DNA]</scope>
    <source>
        <strain evidence="3">CGMCC 4.7178</strain>
    </source>
</reference>
<organism evidence="2 3">
    <name type="scientific">Streptomyces daqingensis</name>
    <dbReference type="NCBI Taxonomy" id="1472640"/>
    <lineage>
        <taxon>Bacteria</taxon>
        <taxon>Bacillati</taxon>
        <taxon>Actinomycetota</taxon>
        <taxon>Actinomycetes</taxon>
        <taxon>Kitasatosporales</taxon>
        <taxon>Streptomycetaceae</taxon>
        <taxon>Streptomyces</taxon>
    </lineage>
</organism>
<dbReference type="Proteomes" id="UP000631535">
    <property type="component" value="Unassembled WGS sequence"/>
</dbReference>
<evidence type="ECO:0000313" key="2">
    <source>
        <dbReference type="EMBL" id="GGO52119.1"/>
    </source>
</evidence>
<comment type="caution">
    <text evidence="2">The sequence shown here is derived from an EMBL/GenBank/DDBJ whole genome shotgun (WGS) entry which is preliminary data.</text>
</comment>
<dbReference type="EMBL" id="BMMP01000011">
    <property type="protein sequence ID" value="GGO52119.1"/>
    <property type="molecule type" value="Genomic_DNA"/>
</dbReference>
<name>A0ABQ2MIN7_9ACTN</name>
<evidence type="ECO:0000313" key="3">
    <source>
        <dbReference type="Proteomes" id="UP000631535"/>
    </source>
</evidence>
<evidence type="ECO:0000256" key="1">
    <source>
        <dbReference type="SAM" id="MobiDB-lite"/>
    </source>
</evidence>
<feature type="compositionally biased region" description="Basic and acidic residues" evidence="1">
    <location>
        <begin position="1"/>
        <end position="11"/>
    </location>
</feature>
<gene>
    <name evidence="2" type="ORF">GCM10012287_35710</name>
</gene>
<accession>A0ABQ2MIN7</accession>
<feature type="region of interest" description="Disordered" evidence="1">
    <location>
        <begin position="1"/>
        <end position="26"/>
    </location>
</feature>
<proteinExistence type="predicted"/>
<sequence length="256" mass="28304">MLFRRGMTERSARHHKPSRPPFSSFPTHLESAESNLNFEAIFTYSWRCSTDQGALLHGDEVARTLLRDAAAEVTGRYNLLLIKEAQDAVNSRLSEEIDSDPRLVVSGRVQLSASEQMLASAHQRAVAARDLQVSEAAETARLEVLRERLLDKRLGPVWWIDRFADLQFSTGDPASKAESVLQAFHLMVGVIRTEAAQVQTDEISVVRARVNELLSSLEAPETRKRAADLLETVIHTLAPEGGSKAAVDLHDGRQGG</sequence>
<protein>
    <submittedName>
        <fullName evidence="2">Uncharacterized protein</fullName>
    </submittedName>
</protein>
<keyword evidence="3" id="KW-1185">Reference proteome</keyword>